<dbReference type="GO" id="GO:0003676">
    <property type="term" value="F:nucleic acid binding"/>
    <property type="evidence" value="ECO:0007669"/>
    <property type="project" value="InterPro"/>
</dbReference>
<dbReference type="InterPro" id="IPR036397">
    <property type="entry name" value="RNaseH_sf"/>
</dbReference>
<evidence type="ECO:0000259" key="1">
    <source>
        <dbReference type="PROSITE" id="PS50879"/>
    </source>
</evidence>
<dbReference type="SUPFAM" id="SSF53098">
    <property type="entry name" value="Ribonuclease H-like"/>
    <property type="match status" value="1"/>
</dbReference>
<dbReference type="InterPro" id="IPR012337">
    <property type="entry name" value="RNaseH-like_sf"/>
</dbReference>
<dbReference type="GO" id="GO:0004523">
    <property type="term" value="F:RNA-DNA hybrid ribonuclease activity"/>
    <property type="evidence" value="ECO:0007669"/>
    <property type="project" value="InterPro"/>
</dbReference>
<dbReference type="CDD" id="cd09276">
    <property type="entry name" value="Rnase_HI_RT_non_LTR"/>
    <property type="match status" value="1"/>
</dbReference>
<dbReference type="Gene3D" id="3.30.420.10">
    <property type="entry name" value="Ribonuclease H-like superfamily/Ribonuclease H"/>
    <property type="match status" value="1"/>
</dbReference>
<feature type="domain" description="RNase H type-1" evidence="1">
    <location>
        <begin position="161"/>
        <end position="293"/>
    </location>
</feature>
<proteinExistence type="evidence at transcript level"/>
<protein>
    <submittedName>
        <fullName evidence="2">Putative tick transposon</fullName>
    </submittedName>
</protein>
<organism evidence="2">
    <name type="scientific">Rhipicephalus pulchellus</name>
    <name type="common">Yellow backed tick</name>
    <name type="synonym">Dermacentor pulchellus</name>
    <dbReference type="NCBI Taxonomy" id="72859"/>
    <lineage>
        <taxon>Eukaryota</taxon>
        <taxon>Metazoa</taxon>
        <taxon>Ecdysozoa</taxon>
        <taxon>Arthropoda</taxon>
        <taxon>Chelicerata</taxon>
        <taxon>Arachnida</taxon>
        <taxon>Acari</taxon>
        <taxon>Parasitiformes</taxon>
        <taxon>Ixodida</taxon>
        <taxon>Ixodoidea</taxon>
        <taxon>Ixodidae</taxon>
        <taxon>Rhipicephalinae</taxon>
        <taxon>Rhipicephalus</taxon>
        <taxon>Rhipicephalus</taxon>
    </lineage>
</organism>
<reference evidence="2" key="1">
    <citation type="submission" date="2012-11" db="EMBL/GenBank/DDBJ databases">
        <authorList>
            <person name="Lucero-Rivera Y.E."/>
            <person name="Tovar-Ramirez D."/>
        </authorList>
    </citation>
    <scope>NUCLEOTIDE SEQUENCE</scope>
    <source>
        <tissue evidence="2">Salivary gland</tissue>
    </source>
</reference>
<name>L7M148_RHIPC</name>
<reference evidence="2" key="2">
    <citation type="journal article" date="2015" name="J. Proteomics">
        <title>Sexual differences in the sialomes of the zebra tick, Rhipicephalus pulchellus.</title>
        <authorList>
            <person name="Tan A.W."/>
            <person name="Francischetti I.M."/>
            <person name="Slovak M."/>
            <person name="Kini R.M."/>
            <person name="Ribeiro J.M."/>
        </authorList>
    </citation>
    <scope>NUCLEOTIDE SEQUENCE</scope>
    <source>
        <tissue evidence="2">Salivary gland</tissue>
    </source>
</reference>
<accession>L7M148</accession>
<sequence>MLQLYTAPFLGFLRYSLPALSNTCKTNIRAQSVQAQALRTCLGLPKCSSTIATIAIAQDQPVTTHIIIETLRVHIRHLSRLPSHHLACLPARRPHALFCGIVTKHHDKLPPGFKPAMRPTSALWSLRQPDVCLSVPGIVKKARMSPLALKQLSLRLLDETYFDRMHVYTDGSTNSNSSTGAVVLPSDEVLLQFRYSHITTSTAAELAALQGAVKYILQQRPNRWAIFCDSRSALKALRLALRHGLHEQSVYEIRHDYHEELEEGHDIIFELLPSHCGIVGNDHADEAARSAHDQDLRTPIPLLRTDAARRLQSLARRIGLLQWNTQGFYNARLCSIDPNLQLSLPSGLPRRDATLLCSMWLGVAFTNAYLCLIGMASRAACNICACEETLEHIISHCPSYRTQQRGREAKLRHLDSRPLTEEMILEPWPTVSHMRKAMKAFLCLLRTTALHDRL</sequence>
<dbReference type="EMBL" id="GACK01007254">
    <property type="protein sequence ID" value="JAA57780.1"/>
    <property type="molecule type" value="mRNA"/>
</dbReference>
<dbReference type="PROSITE" id="PS50879">
    <property type="entry name" value="RNASE_H_1"/>
    <property type="match status" value="1"/>
</dbReference>
<dbReference type="Pfam" id="PF00075">
    <property type="entry name" value="RNase_H"/>
    <property type="match status" value="1"/>
</dbReference>
<dbReference type="AlphaFoldDB" id="L7M148"/>
<dbReference type="InterPro" id="IPR002156">
    <property type="entry name" value="RNaseH_domain"/>
</dbReference>
<evidence type="ECO:0000313" key="2">
    <source>
        <dbReference type="EMBL" id="JAA57780.1"/>
    </source>
</evidence>